<keyword evidence="4" id="KW-0843">Virulence</keyword>
<evidence type="ECO:0000313" key="9">
    <source>
        <dbReference type="EMBL" id="OXV10146.1"/>
    </source>
</evidence>
<dbReference type="SMART" id="SM00636">
    <property type="entry name" value="Glyco_18"/>
    <property type="match status" value="1"/>
</dbReference>
<dbReference type="InterPro" id="IPR017853">
    <property type="entry name" value="GH"/>
</dbReference>
<name>A0A232M1A6_9EURO</name>
<protein>
    <recommendedName>
        <fullName evidence="2">chitinase</fullName>
        <ecNumber evidence="2">3.2.1.14</ecNumber>
    </recommendedName>
</protein>
<dbReference type="InterPro" id="IPR018371">
    <property type="entry name" value="Chitin-binding_1_CS"/>
</dbReference>
<organism evidence="9 10">
    <name type="scientific">Elaphomyces granulatus</name>
    <dbReference type="NCBI Taxonomy" id="519963"/>
    <lineage>
        <taxon>Eukaryota</taxon>
        <taxon>Fungi</taxon>
        <taxon>Dikarya</taxon>
        <taxon>Ascomycota</taxon>
        <taxon>Pezizomycotina</taxon>
        <taxon>Eurotiomycetes</taxon>
        <taxon>Eurotiomycetidae</taxon>
        <taxon>Eurotiales</taxon>
        <taxon>Elaphomycetaceae</taxon>
        <taxon>Elaphomyces</taxon>
    </lineage>
</organism>
<evidence type="ECO:0000256" key="3">
    <source>
        <dbReference type="ARBA" id="ARBA00022669"/>
    </source>
</evidence>
<dbReference type="InterPro" id="IPR029070">
    <property type="entry name" value="Chitinase_insertion_sf"/>
</dbReference>
<dbReference type="OrthoDB" id="73875at2759"/>
<dbReference type="EMBL" id="NPHW01003108">
    <property type="protein sequence ID" value="OXV10146.1"/>
    <property type="molecule type" value="Genomic_DNA"/>
</dbReference>
<dbReference type="InterPro" id="IPR001223">
    <property type="entry name" value="Glyco_hydro18_cat"/>
</dbReference>
<evidence type="ECO:0000256" key="6">
    <source>
        <dbReference type="SAM" id="SignalP"/>
    </source>
</evidence>
<dbReference type="GO" id="GO:0006032">
    <property type="term" value="P:chitin catabolic process"/>
    <property type="evidence" value="ECO:0007669"/>
    <property type="project" value="TreeGrafter"/>
</dbReference>
<gene>
    <name evidence="9" type="ORF">Egran_02093</name>
</gene>
<evidence type="ECO:0000256" key="1">
    <source>
        <dbReference type="ARBA" id="ARBA00008682"/>
    </source>
</evidence>
<dbReference type="InterPro" id="IPR011583">
    <property type="entry name" value="Chitinase_II/V-like_cat"/>
</dbReference>
<keyword evidence="3 5" id="KW-0147">Chitin-binding</keyword>
<dbReference type="SUPFAM" id="SSF57016">
    <property type="entry name" value="Plant lectins/antimicrobial peptides"/>
    <property type="match status" value="1"/>
</dbReference>
<dbReference type="Pfam" id="PF00704">
    <property type="entry name" value="Glyco_hydro_18"/>
    <property type="match status" value="1"/>
</dbReference>
<dbReference type="GO" id="GO:0005975">
    <property type="term" value="P:carbohydrate metabolic process"/>
    <property type="evidence" value="ECO:0007669"/>
    <property type="project" value="InterPro"/>
</dbReference>
<feature type="domain" description="GH18" evidence="8">
    <location>
        <begin position="17"/>
        <end position="430"/>
    </location>
</feature>
<dbReference type="FunFam" id="3.20.20.80:FF:000159">
    <property type="entry name" value="Class V chitinase, putative"/>
    <property type="match status" value="1"/>
</dbReference>
<reference evidence="9 10" key="1">
    <citation type="journal article" date="2015" name="Environ. Microbiol.">
        <title>Metagenome sequence of Elaphomyces granulatus from sporocarp tissue reveals Ascomycota ectomycorrhizal fingerprints of genome expansion and a Proteobacteria-rich microbiome.</title>
        <authorList>
            <person name="Quandt C.A."/>
            <person name="Kohler A."/>
            <person name="Hesse C.N."/>
            <person name="Sharpton T.J."/>
            <person name="Martin F."/>
            <person name="Spatafora J.W."/>
        </authorList>
    </citation>
    <scope>NUCLEOTIDE SEQUENCE [LARGE SCALE GENOMIC DNA]</scope>
    <source>
        <strain evidence="9 10">OSC145934</strain>
    </source>
</reference>
<keyword evidence="6" id="KW-0732">Signal</keyword>
<evidence type="ECO:0000259" key="8">
    <source>
        <dbReference type="PROSITE" id="PS51910"/>
    </source>
</evidence>
<dbReference type="EC" id="3.2.1.14" evidence="2"/>
<feature type="signal peptide" evidence="6">
    <location>
        <begin position="1"/>
        <end position="16"/>
    </location>
</feature>
<dbReference type="PROSITE" id="PS51910">
    <property type="entry name" value="GH18_2"/>
    <property type="match status" value="1"/>
</dbReference>
<feature type="domain" description="Chitin-binding type-1" evidence="7">
    <location>
        <begin position="304"/>
        <end position="347"/>
    </location>
</feature>
<dbReference type="SUPFAM" id="SSF51445">
    <property type="entry name" value="(Trans)glycosidases"/>
    <property type="match status" value="1"/>
</dbReference>
<evidence type="ECO:0000259" key="7">
    <source>
        <dbReference type="PROSITE" id="PS50941"/>
    </source>
</evidence>
<dbReference type="InterPro" id="IPR036861">
    <property type="entry name" value="Endochitinase-like_sf"/>
</dbReference>
<comment type="caution">
    <text evidence="9">The sequence shown here is derived from an EMBL/GenBank/DDBJ whole genome shotgun (WGS) entry which is preliminary data.</text>
</comment>
<keyword evidence="10" id="KW-1185">Reference proteome</keyword>
<evidence type="ECO:0000256" key="4">
    <source>
        <dbReference type="ARBA" id="ARBA00023026"/>
    </source>
</evidence>
<dbReference type="Gene3D" id="3.10.50.10">
    <property type="match status" value="1"/>
</dbReference>
<feature type="chain" id="PRO_5012556744" description="chitinase" evidence="6">
    <location>
        <begin position="17"/>
        <end position="436"/>
    </location>
</feature>
<keyword evidence="5" id="KW-1015">Disulfide bond</keyword>
<evidence type="ECO:0000256" key="2">
    <source>
        <dbReference type="ARBA" id="ARBA00012729"/>
    </source>
</evidence>
<comment type="similarity">
    <text evidence="1">Belongs to the glycosyl hydrolase 18 family. Chitinase class V subfamily.</text>
</comment>
<feature type="disulfide bond" evidence="5">
    <location>
        <begin position="315"/>
        <end position="327"/>
    </location>
</feature>
<sequence>MWSPLLFGLLASHAAAMRFAMYIDPYHLTNLPRINETQGITHVIMALANSSLFSTDPAGQYTPFLNISDVRSMFASGTKVMISIGGFGDTAGLSAGAKDDASRERFAKNIADLIKKWGFEGCELDWEYPAGNGADYKQIPNSDKVSEIDTFPLLLKEIRKAIGDDKLLSVAVPGLKRDMIAYTAEKGPEIWPLVDFVNLMSYDLKDRRDTTTGHHTSIEGCLETVSNYLAIGLEPEKMNLGFAYYAKWFTTAADAVATCTANPIGCPMVPLENADGSDSGKSGAITFETANMAPPPANLVTASDGACGFNVKQKCGTGFCCSQSGFCGSSDAFCGAGCLFDYGVCKGVDVLGSWHKAQQNGTTDEQAGGQYYFDSSVNLFWTWDTPSLISRKFTEIVKAKNLGGVMAWSFGEDTYDLSHLQAMQQGVQNCKRRMWM</sequence>
<dbReference type="Proteomes" id="UP000243515">
    <property type="component" value="Unassembled WGS sequence"/>
</dbReference>
<dbReference type="PROSITE" id="PS00026">
    <property type="entry name" value="CHIT_BIND_I_1"/>
    <property type="match status" value="1"/>
</dbReference>
<dbReference type="Gene3D" id="3.20.20.80">
    <property type="entry name" value="Glycosidases"/>
    <property type="match status" value="2"/>
</dbReference>
<dbReference type="GO" id="GO:0005576">
    <property type="term" value="C:extracellular region"/>
    <property type="evidence" value="ECO:0007669"/>
    <property type="project" value="TreeGrafter"/>
</dbReference>
<dbReference type="PANTHER" id="PTHR11177">
    <property type="entry name" value="CHITINASE"/>
    <property type="match status" value="1"/>
</dbReference>
<dbReference type="Pfam" id="PF00187">
    <property type="entry name" value="Chitin_bind_1"/>
    <property type="match status" value="1"/>
</dbReference>
<dbReference type="PROSITE" id="PS50941">
    <property type="entry name" value="CHIT_BIND_I_2"/>
    <property type="match status" value="1"/>
</dbReference>
<feature type="disulfide bond" evidence="5">
    <location>
        <begin position="320"/>
        <end position="334"/>
    </location>
</feature>
<dbReference type="AlphaFoldDB" id="A0A232M1A6"/>
<dbReference type="PANTHER" id="PTHR11177:SF337">
    <property type="entry name" value="CHITINASE"/>
    <property type="match status" value="1"/>
</dbReference>
<dbReference type="GO" id="GO:0008843">
    <property type="term" value="F:endochitinase activity"/>
    <property type="evidence" value="ECO:0007669"/>
    <property type="project" value="UniProtKB-EC"/>
</dbReference>
<evidence type="ECO:0000313" key="10">
    <source>
        <dbReference type="Proteomes" id="UP000243515"/>
    </source>
</evidence>
<dbReference type="CDD" id="cd11618">
    <property type="entry name" value="ChtBD1_1"/>
    <property type="match status" value="1"/>
</dbReference>
<accession>A0A232M1A6</accession>
<proteinExistence type="inferred from homology"/>
<dbReference type="InterPro" id="IPR001002">
    <property type="entry name" value="Chitin-bd_1"/>
</dbReference>
<evidence type="ECO:0000256" key="5">
    <source>
        <dbReference type="PROSITE-ProRule" id="PRU00261"/>
    </source>
</evidence>
<dbReference type="InterPro" id="IPR050314">
    <property type="entry name" value="Glycosyl_Hydrlase_18"/>
</dbReference>
<comment type="caution">
    <text evidence="5">Lacks conserved residue(s) required for the propagation of feature annotation.</text>
</comment>
<dbReference type="GO" id="GO:0008061">
    <property type="term" value="F:chitin binding"/>
    <property type="evidence" value="ECO:0007669"/>
    <property type="project" value="UniProtKB-UniRule"/>
</dbReference>